<comment type="similarity">
    <text evidence="2">Belongs to the methyltransferase superfamily. HEN1 family.</text>
</comment>
<dbReference type="Proteomes" id="UP001066276">
    <property type="component" value="Chromosome 4_1"/>
</dbReference>
<comment type="catalytic activity">
    <reaction evidence="13">
        <text>small RNA 3'-end nucleotide + S-adenosyl-L-methionine = small RNA 3'-end 2'-O-methylnucleotide + S-adenosyl-L-homocysteine + H(+)</text>
        <dbReference type="Rhea" id="RHEA:37887"/>
        <dbReference type="Rhea" id="RHEA-COMP:10415"/>
        <dbReference type="Rhea" id="RHEA-COMP:10416"/>
        <dbReference type="ChEBI" id="CHEBI:15378"/>
        <dbReference type="ChEBI" id="CHEBI:57856"/>
        <dbReference type="ChEBI" id="CHEBI:59789"/>
        <dbReference type="ChEBI" id="CHEBI:74896"/>
        <dbReference type="ChEBI" id="CHEBI:74898"/>
        <dbReference type="EC" id="2.1.1.386"/>
    </reaction>
</comment>
<keyword evidence="8" id="KW-0460">Magnesium</keyword>
<evidence type="ECO:0000256" key="2">
    <source>
        <dbReference type="ARBA" id="ARBA00009026"/>
    </source>
</evidence>
<dbReference type="GO" id="GO:0005634">
    <property type="term" value="C:nucleus"/>
    <property type="evidence" value="ECO:0007669"/>
    <property type="project" value="TreeGrafter"/>
</dbReference>
<dbReference type="GO" id="GO:0003723">
    <property type="term" value="F:RNA binding"/>
    <property type="evidence" value="ECO:0007669"/>
    <property type="project" value="UniProtKB-KW"/>
</dbReference>
<dbReference type="GO" id="GO:0034587">
    <property type="term" value="P:piRNA processing"/>
    <property type="evidence" value="ECO:0007669"/>
    <property type="project" value="TreeGrafter"/>
</dbReference>
<dbReference type="InterPro" id="IPR026610">
    <property type="entry name" value="Hen1"/>
</dbReference>
<dbReference type="EC" id="2.1.1.386" evidence="12"/>
<comment type="caution">
    <text evidence="15">The sequence shown here is derived from an EMBL/GenBank/DDBJ whole genome shotgun (WGS) entry which is preliminary data.</text>
</comment>
<dbReference type="PANTHER" id="PTHR21404:SF3">
    <property type="entry name" value="SMALL RNA 2'-O-METHYLTRANSFERASE"/>
    <property type="match status" value="1"/>
</dbReference>
<keyword evidence="5" id="KW-0808">Transferase</keyword>
<keyword evidence="16" id="KW-1185">Reference proteome</keyword>
<evidence type="ECO:0000313" key="15">
    <source>
        <dbReference type="EMBL" id="KAJ1170947.1"/>
    </source>
</evidence>
<reference evidence="15" key="1">
    <citation type="journal article" date="2022" name="bioRxiv">
        <title>Sequencing and chromosome-scale assembly of the giantPleurodeles waltlgenome.</title>
        <authorList>
            <person name="Brown T."/>
            <person name="Elewa A."/>
            <person name="Iarovenko S."/>
            <person name="Subramanian E."/>
            <person name="Araus A.J."/>
            <person name="Petzold A."/>
            <person name="Susuki M."/>
            <person name="Suzuki K.-i.T."/>
            <person name="Hayashi T."/>
            <person name="Toyoda A."/>
            <person name="Oliveira C."/>
            <person name="Osipova E."/>
            <person name="Leigh N.D."/>
            <person name="Simon A."/>
            <person name="Yun M.H."/>
        </authorList>
    </citation>
    <scope>NUCLEOTIDE SEQUENCE</scope>
    <source>
        <strain evidence="15">20211129_DDA</strain>
        <tissue evidence="15">Liver</tissue>
    </source>
</reference>
<evidence type="ECO:0000256" key="8">
    <source>
        <dbReference type="ARBA" id="ARBA00022842"/>
    </source>
</evidence>
<dbReference type="InterPro" id="IPR029063">
    <property type="entry name" value="SAM-dependent_MTases_sf"/>
</dbReference>
<dbReference type="PANTHER" id="PTHR21404">
    <property type="entry name" value="HEN1"/>
    <property type="match status" value="1"/>
</dbReference>
<keyword evidence="7" id="KW-0479">Metal-binding</keyword>
<dbReference type="AlphaFoldDB" id="A0AAV7T317"/>
<evidence type="ECO:0000256" key="10">
    <source>
        <dbReference type="ARBA" id="ARBA00023158"/>
    </source>
</evidence>
<dbReference type="GO" id="GO:0046872">
    <property type="term" value="F:metal ion binding"/>
    <property type="evidence" value="ECO:0007669"/>
    <property type="project" value="UniProtKB-KW"/>
</dbReference>
<dbReference type="Gene3D" id="3.40.50.150">
    <property type="entry name" value="Vaccinia Virus protein VP39"/>
    <property type="match status" value="1"/>
</dbReference>
<evidence type="ECO:0000256" key="9">
    <source>
        <dbReference type="ARBA" id="ARBA00022884"/>
    </source>
</evidence>
<keyword evidence="4" id="KW-0489">Methyltransferase</keyword>
<evidence type="ECO:0000256" key="5">
    <source>
        <dbReference type="ARBA" id="ARBA00022679"/>
    </source>
</evidence>
<sequence length="315" mass="36568">MKSFGHTLAPLPCDYLQPSTRYLSVTLYKGSVAQKDPVLLNFDMVTGIELIEHLESKELEMFPEVVFGFMAPVRVIISTPNFEYNHLLPKLTLFRHPDHKFEWKREEFQCWSSKVAERYDYTVEFSGVGAPPADAGDIGFCTQIAVFVRNYMVTDEMVNKKRETQNVYKTVFKIVYPSLHDDKYLQIAVVNETMYQVHRIKRLLWKNMHLKVEESHSQQFDSDHKHSPDTHGREWSKSGIYTEAENSTQKRGLEPYMRENKVYVPLAYLFSIPKVKKLCGTYDILLKMIAGKVTLNHDGSAVKVKIDLENENNFL</sequence>
<evidence type="ECO:0000256" key="4">
    <source>
        <dbReference type="ARBA" id="ARBA00022603"/>
    </source>
</evidence>
<protein>
    <recommendedName>
        <fullName evidence="3">Small RNA 2'-O-methyltransferase</fullName>
        <ecNumber evidence="12">2.1.1.386</ecNumber>
    </recommendedName>
    <alternativeName>
        <fullName evidence="11">HEN1 methyltransferase homolog 1</fullName>
    </alternativeName>
</protein>
<keyword evidence="10" id="KW-0943">RNA-mediated gene silencing</keyword>
<dbReference type="GO" id="GO:0005737">
    <property type="term" value="C:cytoplasm"/>
    <property type="evidence" value="ECO:0007669"/>
    <property type="project" value="TreeGrafter"/>
</dbReference>
<accession>A0AAV7T317</accession>
<dbReference type="GO" id="GO:0001510">
    <property type="term" value="P:RNA methylation"/>
    <property type="evidence" value="ECO:0007669"/>
    <property type="project" value="InterPro"/>
</dbReference>
<evidence type="ECO:0000256" key="14">
    <source>
        <dbReference type="SAM" id="MobiDB-lite"/>
    </source>
</evidence>
<organism evidence="15 16">
    <name type="scientific">Pleurodeles waltl</name>
    <name type="common">Iberian ribbed newt</name>
    <dbReference type="NCBI Taxonomy" id="8319"/>
    <lineage>
        <taxon>Eukaryota</taxon>
        <taxon>Metazoa</taxon>
        <taxon>Chordata</taxon>
        <taxon>Craniata</taxon>
        <taxon>Vertebrata</taxon>
        <taxon>Euteleostomi</taxon>
        <taxon>Amphibia</taxon>
        <taxon>Batrachia</taxon>
        <taxon>Caudata</taxon>
        <taxon>Salamandroidea</taxon>
        <taxon>Salamandridae</taxon>
        <taxon>Pleurodelinae</taxon>
        <taxon>Pleurodeles</taxon>
    </lineage>
</organism>
<evidence type="ECO:0000256" key="1">
    <source>
        <dbReference type="ARBA" id="ARBA00001946"/>
    </source>
</evidence>
<feature type="compositionally biased region" description="Basic and acidic residues" evidence="14">
    <location>
        <begin position="216"/>
        <end position="236"/>
    </location>
</feature>
<keyword evidence="6" id="KW-0949">S-adenosyl-L-methionine</keyword>
<gene>
    <name evidence="15" type="ORF">NDU88_002818</name>
</gene>
<evidence type="ECO:0000256" key="11">
    <source>
        <dbReference type="ARBA" id="ARBA00029981"/>
    </source>
</evidence>
<evidence type="ECO:0000256" key="6">
    <source>
        <dbReference type="ARBA" id="ARBA00022691"/>
    </source>
</evidence>
<evidence type="ECO:0000256" key="7">
    <source>
        <dbReference type="ARBA" id="ARBA00022723"/>
    </source>
</evidence>
<comment type="cofactor">
    <cofactor evidence="1">
        <name>Mg(2+)</name>
        <dbReference type="ChEBI" id="CHEBI:18420"/>
    </cofactor>
</comment>
<evidence type="ECO:0000256" key="12">
    <source>
        <dbReference type="ARBA" id="ARBA00035025"/>
    </source>
</evidence>
<proteinExistence type="inferred from homology"/>
<dbReference type="GO" id="GO:0090486">
    <property type="term" value="F:small RNA 2'-O-methyltransferase activity"/>
    <property type="evidence" value="ECO:0007669"/>
    <property type="project" value="UniProtKB-EC"/>
</dbReference>
<name>A0AAV7T317_PLEWA</name>
<evidence type="ECO:0000256" key="13">
    <source>
        <dbReference type="ARBA" id="ARBA00048418"/>
    </source>
</evidence>
<dbReference type="GO" id="GO:0030422">
    <property type="term" value="P:siRNA processing"/>
    <property type="evidence" value="ECO:0007669"/>
    <property type="project" value="TreeGrafter"/>
</dbReference>
<evidence type="ECO:0000313" key="16">
    <source>
        <dbReference type="Proteomes" id="UP001066276"/>
    </source>
</evidence>
<keyword evidence="9" id="KW-0694">RNA-binding</keyword>
<evidence type="ECO:0000256" key="3">
    <source>
        <dbReference type="ARBA" id="ARBA00021330"/>
    </source>
</evidence>
<feature type="region of interest" description="Disordered" evidence="14">
    <location>
        <begin position="216"/>
        <end position="241"/>
    </location>
</feature>
<dbReference type="EMBL" id="JANPWB010000007">
    <property type="protein sequence ID" value="KAJ1170947.1"/>
    <property type="molecule type" value="Genomic_DNA"/>
</dbReference>